<evidence type="ECO:0000256" key="2">
    <source>
        <dbReference type="SAM" id="SignalP"/>
    </source>
</evidence>
<feature type="chain" id="PRO_5038929678" description="Lipoprotein" evidence="2">
    <location>
        <begin position="18"/>
        <end position="145"/>
    </location>
</feature>
<dbReference type="Proteomes" id="UP000641932">
    <property type="component" value="Unassembled WGS sequence"/>
</dbReference>
<proteinExistence type="predicted"/>
<reference evidence="3" key="1">
    <citation type="journal article" date="2014" name="Int. J. Syst. Evol. Microbiol.">
        <title>Complete genome sequence of Corynebacterium casei LMG S-19264T (=DSM 44701T), isolated from a smear-ripened cheese.</title>
        <authorList>
            <consortium name="US DOE Joint Genome Institute (JGI-PGF)"/>
            <person name="Walter F."/>
            <person name="Albersmeier A."/>
            <person name="Kalinowski J."/>
            <person name="Ruckert C."/>
        </authorList>
    </citation>
    <scope>NUCLEOTIDE SEQUENCE</scope>
    <source>
        <strain evidence="3">CGMCC 4.7201</strain>
    </source>
</reference>
<dbReference type="EMBL" id="BMMS01000036">
    <property type="protein sequence ID" value="GGO98090.1"/>
    <property type="molecule type" value="Genomic_DNA"/>
</dbReference>
<comment type="caution">
    <text evidence="3">The sequence shown here is derived from an EMBL/GenBank/DDBJ whole genome shotgun (WGS) entry which is preliminary data.</text>
</comment>
<dbReference type="PROSITE" id="PS51257">
    <property type="entry name" value="PROKAR_LIPOPROTEIN"/>
    <property type="match status" value="1"/>
</dbReference>
<keyword evidence="2" id="KW-0732">Signal</keyword>
<evidence type="ECO:0000313" key="3">
    <source>
        <dbReference type="EMBL" id="GGO98090.1"/>
    </source>
</evidence>
<keyword evidence="4" id="KW-1185">Reference proteome</keyword>
<organism evidence="3 4">
    <name type="scientific">Wenjunlia tyrosinilytica</name>
    <dbReference type="NCBI Taxonomy" id="1544741"/>
    <lineage>
        <taxon>Bacteria</taxon>
        <taxon>Bacillati</taxon>
        <taxon>Actinomycetota</taxon>
        <taxon>Actinomycetes</taxon>
        <taxon>Kitasatosporales</taxon>
        <taxon>Streptomycetaceae</taxon>
        <taxon>Wenjunlia</taxon>
    </lineage>
</organism>
<sequence>MRVGRICVMLASVLALSGCITVHPHKTESGPKPTPIRESPGRSDLVTPDPDLSKAPAPGDSAAAGGTDSAGGTGASGATRPPARDKLCTMVRQYAGKDAGRQCEHWFKTTDPDLVKLPSEVCTMVRNYADATAEATCKRWLGAKD</sequence>
<reference evidence="3" key="2">
    <citation type="submission" date="2020-09" db="EMBL/GenBank/DDBJ databases">
        <authorList>
            <person name="Sun Q."/>
            <person name="Zhou Y."/>
        </authorList>
    </citation>
    <scope>NUCLEOTIDE SEQUENCE</scope>
    <source>
        <strain evidence="3">CGMCC 4.7201</strain>
    </source>
</reference>
<dbReference type="AlphaFoldDB" id="A0A917ZVU3"/>
<evidence type="ECO:0000256" key="1">
    <source>
        <dbReference type="SAM" id="MobiDB-lite"/>
    </source>
</evidence>
<feature type="signal peptide" evidence="2">
    <location>
        <begin position="1"/>
        <end position="17"/>
    </location>
</feature>
<accession>A0A917ZVU3</accession>
<feature type="compositionally biased region" description="Low complexity" evidence="1">
    <location>
        <begin position="55"/>
        <end position="67"/>
    </location>
</feature>
<name>A0A917ZVU3_9ACTN</name>
<evidence type="ECO:0008006" key="5">
    <source>
        <dbReference type="Google" id="ProtNLM"/>
    </source>
</evidence>
<protein>
    <recommendedName>
        <fullName evidence="5">Lipoprotein</fullName>
    </recommendedName>
</protein>
<evidence type="ECO:0000313" key="4">
    <source>
        <dbReference type="Proteomes" id="UP000641932"/>
    </source>
</evidence>
<dbReference type="RefSeq" id="WP_189135104.1">
    <property type="nucleotide sequence ID" value="NZ_BMMS01000036.1"/>
</dbReference>
<gene>
    <name evidence="3" type="ORF">GCM10012280_61410</name>
</gene>
<feature type="region of interest" description="Disordered" evidence="1">
    <location>
        <begin position="23"/>
        <end position="85"/>
    </location>
</feature>